<dbReference type="Proteomes" id="UP001549119">
    <property type="component" value="Unassembled WGS sequence"/>
</dbReference>
<gene>
    <name evidence="2" type="ORF">ABIC20_007507</name>
</gene>
<accession>A0ABV2NUC4</accession>
<reference evidence="2 3" key="1">
    <citation type="submission" date="2024-06" db="EMBL/GenBank/DDBJ databases">
        <title>Genomics of switchgrass bacterial isolates.</title>
        <authorList>
            <person name="Shade A."/>
        </authorList>
    </citation>
    <scope>NUCLEOTIDE SEQUENCE [LARGE SCALE GENOMIC DNA]</scope>
    <source>
        <strain evidence="2 3">PvP084</strain>
    </source>
</reference>
<keyword evidence="3" id="KW-1185">Reference proteome</keyword>
<sequence>MSDALDELRKRLKAVADEAAAAAPTTPKVFHIFSRKPYEPAPETGAAPKRVRPPKRDKQAIEALTELLEDYRAGRLHGLCLIGWNIDESRIEQHVILPPGKSDHEAALLFSGGAVMLNQALQDIAEFGLENMRDGNEVVLMDGPEDAL</sequence>
<dbReference type="EMBL" id="JBEPNW010000008">
    <property type="protein sequence ID" value="MET3870122.1"/>
    <property type="molecule type" value="Genomic_DNA"/>
</dbReference>
<evidence type="ECO:0000313" key="3">
    <source>
        <dbReference type="Proteomes" id="UP001549119"/>
    </source>
</evidence>
<evidence type="ECO:0000313" key="2">
    <source>
        <dbReference type="EMBL" id="MET3870122.1"/>
    </source>
</evidence>
<feature type="region of interest" description="Disordered" evidence="1">
    <location>
        <begin position="38"/>
        <end position="57"/>
    </location>
</feature>
<protein>
    <submittedName>
        <fullName evidence="2">Uncharacterized protein</fullName>
    </submittedName>
</protein>
<dbReference type="RefSeq" id="WP_209651044.1">
    <property type="nucleotide sequence ID" value="NZ_JBEPNW010000008.1"/>
</dbReference>
<evidence type="ECO:0000256" key="1">
    <source>
        <dbReference type="SAM" id="MobiDB-lite"/>
    </source>
</evidence>
<proteinExistence type="predicted"/>
<name>A0ABV2NUC4_9HYPH</name>
<comment type="caution">
    <text evidence="2">The sequence shown here is derived from an EMBL/GenBank/DDBJ whole genome shotgun (WGS) entry which is preliminary data.</text>
</comment>
<organism evidence="2 3">
    <name type="scientific">Methylobacterium radiotolerans</name>
    <dbReference type="NCBI Taxonomy" id="31998"/>
    <lineage>
        <taxon>Bacteria</taxon>
        <taxon>Pseudomonadati</taxon>
        <taxon>Pseudomonadota</taxon>
        <taxon>Alphaproteobacteria</taxon>
        <taxon>Hyphomicrobiales</taxon>
        <taxon>Methylobacteriaceae</taxon>
        <taxon>Methylobacterium</taxon>
    </lineage>
</organism>